<dbReference type="SUPFAM" id="SSF81923">
    <property type="entry name" value="Double Clp-N motif"/>
    <property type="match status" value="1"/>
</dbReference>
<dbReference type="SUPFAM" id="SSF52540">
    <property type="entry name" value="P-loop containing nucleoside triphosphate hydrolases"/>
    <property type="match status" value="2"/>
</dbReference>
<dbReference type="GO" id="GO:0005737">
    <property type="term" value="C:cytoplasm"/>
    <property type="evidence" value="ECO:0007669"/>
    <property type="project" value="TreeGrafter"/>
</dbReference>
<keyword evidence="4" id="KW-0472">Membrane</keyword>
<dbReference type="Gene3D" id="1.10.8.60">
    <property type="match status" value="2"/>
</dbReference>
<dbReference type="InterPro" id="IPR001270">
    <property type="entry name" value="ClpA/B"/>
</dbReference>
<evidence type="ECO:0000256" key="2">
    <source>
        <dbReference type="ARBA" id="ARBA00022840"/>
    </source>
</evidence>
<protein>
    <recommendedName>
        <fullName evidence="9">Clp R domain-containing protein</fullName>
    </recommendedName>
</protein>
<keyword evidence="4" id="KW-0812">Transmembrane</keyword>
<keyword evidence="2" id="KW-0067">ATP-binding</keyword>
<dbReference type="CDD" id="cd19499">
    <property type="entry name" value="RecA-like_ClpB_Hsp104-like"/>
    <property type="match status" value="1"/>
</dbReference>
<evidence type="ECO:0008006" key="9">
    <source>
        <dbReference type="Google" id="ProtNLM"/>
    </source>
</evidence>
<dbReference type="GO" id="GO:0005524">
    <property type="term" value="F:ATP binding"/>
    <property type="evidence" value="ECO:0007669"/>
    <property type="project" value="UniProtKB-KW"/>
</dbReference>
<dbReference type="SMART" id="SM00382">
    <property type="entry name" value="AAA"/>
    <property type="match status" value="2"/>
</dbReference>
<dbReference type="Pfam" id="PF07724">
    <property type="entry name" value="AAA_2"/>
    <property type="match status" value="1"/>
</dbReference>
<dbReference type="Gene3D" id="1.10.1780.10">
    <property type="entry name" value="Clp, N-terminal domain"/>
    <property type="match status" value="1"/>
</dbReference>
<dbReference type="CDD" id="cd00009">
    <property type="entry name" value="AAA"/>
    <property type="match status" value="1"/>
</dbReference>
<dbReference type="InterPro" id="IPR036628">
    <property type="entry name" value="Clp_N_dom_sf"/>
</dbReference>
<dbReference type="InterPro" id="IPR027417">
    <property type="entry name" value="P-loop_NTPase"/>
</dbReference>
<dbReference type="InterPro" id="IPR003593">
    <property type="entry name" value="AAA+_ATPase"/>
</dbReference>
<evidence type="ECO:0000313" key="7">
    <source>
        <dbReference type="EMBL" id="PIQ04975.1"/>
    </source>
</evidence>
<reference evidence="7 8" key="1">
    <citation type="submission" date="2017-09" db="EMBL/GenBank/DDBJ databases">
        <title>Depth-based differentiation of microbial function through sediment-hosted aquifers and enrichment of novel symbionts in the deep terrestrial subsurface.</title>
        <authorList>
            <person name="Probst A.J."/>
            <person name="Ladd B."/>
            <person name="Jarett J.K."/>
            <person name="Geller-Mcgrath D.E."/>
            <person name="Sieber C.M."/>
            <person name="Emerson J.B."/>
            <person name="Anantharaman K."/>
            <person name="Thomas B.C."/>
            <person name="Malmstrom R."/>
            <person name="Stieglmeier M."/>
            <person name="Klingl A."/>
            <person name="Woyke T."/>
            <person name="Ryan C.M."/>
            <person name="Banfield J.F."/>
        </authorList>
    </citation>
    <scope>NUCLEOTIDE SEQUENCE [LARGE SCALE GENOMIC DNA]</scope>
    <source>
        <strain evidence="7">CG18_big_fil_WC_8_21_14_2_50_37_10</strain>
    </source>
</reference>
<name>A0A2H0FE96_9BACT</name>
<dbReference type="Pfam" id="PF17871">
    <property type="entry name" value="AAA_lid_9"/>
    <property type="match status" value="1"/>
</dbReference>
<keyword evidence="3" id="KW-0143">Chaperone</keyword>
<evidence type="ECO:0000259" key="6">
    <source>
        <dbReference type="SMART" id="SM01086"/>
    </source>
</evidence>
<dbReference type="InterPro" id="IPR019489">
    <property type="entry name" value="Clp_ATPase_C"/>
</dbReference>
<dbReference type="Proteomes" id="UP000230778">
    <property type="component" value="Unassembled WGS sequence"/>
</dbReference>
<evidence type="ECO:0000313" key="8">
    <source>
        <dbReference type="Proteomes" id="UP000230778"/>
    </source>
</evidence>
<evidence type="ECO:0000256" key="1">
    <source>
        <dbReference type="ARBA" id="ARBA00022741"/>
    </source>
</evidence>
<dbReference type="PANTHER" id="PTHR11638:SF175">
    <property type="entry name" value="ATP-DEPENDENT CLP PROTEASE, ATP-BINDING SUBUNIT CLPC"/>
    <property type="match status" value="1"/>
</dbReference>
<evidence type="ECO:0000256" key="4">
    <source>
        <dbReference type="SAM" id="Phobius"/>
    </source>
</evidence>
<comment type="caution">
    <text evidence="7">The sequence shown here is derived from an EMBL/GenBank/DDBJ whole genome shotgun (WGS) entry which is preliminary data.</text>
</comment>
<feature type="transmembrane region" description="Helical" evidence="4">
    <location>
        <begin position="32"/>
        <end position="49"/>
    </location>
</feature>
<dbReference type="Pfam" id="PF10431">
    <property type="entry name" value="ClpB_D2-small"/>
    <property type="match status" value="1"/>
</dbReference>
<organism evidence="7 8">
    <name type="scientific">Candidatus Nealsonbacteria bacterium CG18_big_fil_WC_8_21_14_2_50_37_10</name>
    <dbReference type="NCBI Taxonomy" id="1974717"/>
    <lineage>
        <taxon>Bacteria</taxon>
        <taxon>Candidatus Nealsoniibacteriota</taxon>
    </lineage>
</organism>
<dbReference type="SMART" id="SM01086">
    <property type="entry name" value="ClpB_D2-small"/>
    <property type="match status" value="1"/>
</dbReference>
<dbReference type="PRINTS" id="PR00300">
    <property type="entry name" value="CLPPROTEASEA"/>
</dbReference>
<dbReference type="Pfam" id="PF00004">
    <property type="entry name" value="AAA"/>
    <property type="match status" value="1"/>
</dbReference>
<dbReference type="GO" id="GO:0034605">
    <property type="term" value="P:cellular response to heat"/>
    <property type="evidence" value="ECO:0007669"/>
    <property type="project" value="TreeGrafter"/>
</dbReference>
<evidence type="ECO:0000259" key="5">
    <source>
        <dbReference type="SMART" id="SM00382"/>
    </source>
</evidence>
<keyword evidence="1" id="KW-0547">Nucleotide-binding</keyword>
<dbReference type="EMBL" id="PCUC01000164">
    <property type="protein sequence ID" value="PIQ04975.1"/>
    <property type="molecule type" value="Genomic_DNA"/>
</dbReference>
<accession>A0A2H0FE96</accession>
<feature type="domain" description="AAA+ ATPase" evidence="5">
    <location>
        <begin position="319"/>
        <end position="463"/>
    </location>
</feature>
<sequence length="853" mass="97755">MFNFNLKKAAIFQPLIWGNFPVFRFARTFKKLFLVLFIIFFGLFFYGFIPERFTPQISSKLLGAVTISLVFGFAFWIGEIFFNSKLKKPRLKVKIAEALTRPDEYNLAEFLSYEAARAIWQAINFSKKRGFSEVPSEAILYFSLEGWPEANFIFSRALLDLKEIKKELKDYLDSLKGKERFNETLSPGSQKVVLEAAGIAQNRGKENIKVEDIIISQSKIDPIFRKHLIAGGLKTDDIENLTWWWESLEERTSERKRFWEWKNLMKKGSLAKDWAAGYTITLDQFSTDWTEVMKKRGMEEIIGSDEEVTEIERILSQEGVHNVLLIGEPGTGRKSIIHALTQKVLFGESLPELNYKRVVSLDIVSILTQYQSSEEVETVLEKIFQEIVTTGNIILVIDEFYSFISSPSGRPGIFDISPIISRYLDLPNFRIIGITSFLGLHLFIEKNPAILNSFGKVEVSELTEKETIQLLENLSLGFEQKYKKFISYPALRDIVKYSARYIHDFPFPKKAIDLLEGVIIYTVRYAKSKIVLPEYVSKLVSKKTDIPVGELELREREILLNLENLIHQRIINQEEAVKEVSAALRRARADITIRKGPMGCFLFLGPTGVGKTETSKALAEVYFGSEERMIRLDMSEFQNIEDTSRLLGSATEEGTLITPVRENPFSLILLDEIEKSHPNILNLFLQVFDEGHLTDGLGRKVDFKNSIIIATSNAGYQIILEALKQKTEWSQVKQVLLDSLFEEGIFRPEFINRFDAVVVFKPLSKENLLDIAELMLQKLKKNLKEKEVEFIITPGLKEKIVELGYDPTFGAREMRRVIQDKIENVLASALLSGQLKRGDRVEIDPTEFKLKIN</sequence>
<dbReference type="InterPro" id="IPR041546">
    <property type="entry name" value="ClpA/ClpB_AAA_lid"/>
</dbReference>
<gene>
    <name evidence="7" type="ORF">COW72_03095</name>
</gene>
<dbReference type="PANTHER" id="PTHR11638">
    <property type="entry name" value="ATP-DEPENDENT CLP PROTEASE"/>
    <property type="match status" value="1"/>
</dbReference>
<proteinExistence type="predicted"/>
<dbReference type="InterPro" id="IPR003959">
    <property type="entry name" value="ATPase_AAA_core"/>
</dbReference>
<feature type="domain" description="AAA+ ATPase" evidence="5">
    <location>
        <begin position="597"/>
        <end position="764"/>
    </location>
</feature>
<feature type="transmembrane region" description="Helical" evidence="4">
    <location>
        <begin position="61"/>
        <end position="82"/>
    </location>
</feature>
<feature type="domain" description="Clp ATPase C-terminal" evidence="6">
    <location>
        <begin position="763"/>
        <end position="850"/>
    </location>
</feature>
<dbReference type="AlphaFoldDB" id="A0A2H0FE96"/>
<keyword evidence="4" id="KW-1133">Transmembrane helix</keyword>
<dbReference type="InterPro" id="IPR050130">
    <property type="entry name" value="ClpA_ClpB"/>
</dbReference>
<dbReference type="Gene3D" id="3.40.50.300">
    <property type="entry name" value="P-loop containing nucleotide triphosphate hydrolases"/>
    <property type="match status" value="2"/>
</dbReference>
<evidence type="ECO:0000256" key="3">
    <source>
        <dbReference type="ARBA" id="ARBA00023186"/>
    </source>
</evidence>
<dbReference type="GO" id="GO:0016887">
    <property type="term" value="F:ATP hydrolysis activity"/>
    <property type="evidence" value="ECO:0007669"/>
    <property type="project" value="InterPro"/>
</dbReference>